<keyword evidence="2" id="KW-1185">Reference proteome</keyword>
<protein>
    <submittedName>
        <fullName evidence="3">Uncharacterized protein LOC109727202</fullName>
    </submittedName>
</protein>
<evidence type="ECO:0000313" key="2">
    <source>
        <dbReference type="Proteomes" id="UP000515123"/>
    </source>
</evidence>
<accession>A0A6P5H4G5</accession>
<keyword evidence="1" id="KW-0472">Membrane</keyword>
<sequence>MATAAIGAHLLPLFPRPSRVLFGHRSFAATPIPAHRASPLTQLRRSWPSKSNPSSRFSPVVASQSNFFRVVRAAWRVSKDVIEAGTSFVPAAVPRPVARVSVAVVAVTVALFLLKSFLSTAFFVLAMMALIYFVFVAFNTDEVSGGSGGSESTTSTEETLEEARRIMEKYK</sequence>
<dbReference type="PANTHER" id="PTHR36777">
    <property type="entry name" value="EXPRESSED PROTEIN"/>
    <property type="match status" value="1"/>
</dbReference>
<gene>
    <name evidence="3" type="primary">LOC109727202</name>
</gene>
<keyword evidence="1" id="KW-1133">Transmembrane helix</keyword>
<name>A0A6P5H4G5_ANACO</name>
<dbReference type="AlphaFoldDB" id="A0A6P5H4G5"/>
<keyword evidence="1" id="KW-0812">Transmembrane</keyword>
<dbReference type="GeneID" id="109727202"/>
<dbReference type="OrthoDB" id="534175at2759"/>
<evidence type="ECO:0000256" key="1">
    <source>
        <dbReference type="SAM" id="Phobius"/>
    </source>
</evidence>
<dbReference type="PANTHER" id="PTHR36777:SF2">
    <property type="entry name" value="EXPRESSED PROTEIN"/>
    <property type="match status" value="1"/>
</dbReference>
<dbReference type="Proteomes" id="UP000515123">
    <property type="component" value="Linkage group 22"/>
</dbReference>
<dbReference type="RefSeq" id="XP_020112790.1">
    <property type="nucleotide sequence ID" value="XM_020257201.1"/>
</dbReference>
<organism evidence="2 3">
    <name type="scientific">Ananas comosus</name>
    <name type="common">Pineapple</name>
    <name type="synonym">Ananas ananas</name>
    <dbReference type="NCBI Taxonomy" id="4615"/>
    <lineage>
        <taxon>Eukaryota</taxon>
        <taxon>Viridiplantae</taxon>
        <taxon>Streptophyta</taxon>
        <taxon>Embryophyta</taxon>
        <taxon>Tracheophyta</taxon>
        <taxon>Spermatophyta</taxon>
        <taxon>Magnoliopsida</taxon>
        <taxon>Liliopsida</taxon>
        <taxon>Poales</taxon>
        <taxon>Bromeliaceae</taxon>
        <taxon>Bromelioideae</taxon>
        <taxon>Ananas</taxon>
    </lineage>
</organism>
<proteinExistence type="predicted"/>
<feature type="transmembrane region" description="Helical" evidence="1">
    <location>
        <begin position="121"/>
        <end position="138"/>
    </location>
</feature>
<evidence type="ECO:0000313" key="3">
    <source>
        <dbReference type="RefSeq" id="XP_020112790.1"/>
    </source>
</evidence>
<reference evidence="2" key="1">
    <citation type="journal article" date="2015" name="Nat. Genet.">
        <title>The pineapple genome and the evolution of CAM photosynthesis.</title>
        <authorList>
            <person name="Ming R."/>
            <person name="VanBuren R."/>
            <person name="Wai C.M."/>
            <person name="Tang H."/>
            <person name="Schatz M.C."/>
            <person name="Bowers J.E."/>
            <person name="Lyons E."/>
            <person name="Wang M.L."/>
            <person name="Chen J."/>
            <person name="Biggers E."/>
            <person name="Zhang J."/>
            <person name="Huang L."/>
            <person name="Zhang L."/>
            <person name="Miao W."/>
            <person name="Zhang J."/>
            <person name="Ye Z."/>
            <person name="Miao C."/>
            <person name="Lin Z."/>
            <person name="Wang H."/>
            <person name="Zhou H."/>
            <person name="Yim W.C."/>
            <person name="Priest H.D."/>
            <person name="Zheng C."/>
            <person name="Woodhouse M."/>
            <person name="Edger P.P."/>
            <person name="Guyot R."/>
            <person name="Guo H.B."/>
            <person name="Guo H."/>
            <person name="Zheng G."/>
            <person name="Singh R."/>
            <person name="Sharma A."/>
            <person name="Min X."/>
            <person name="Zheng Y."/>
            <person name="Lee H."/>
            <person name="Gurtowski J."/>
            <person name="Sedlazeck F.J."/>
            <person name="Harkess A."/>
            <person name="McKain M.R."/>
            <person name="Liao Z."/>
            <person name="Fang J."/>
            <person name="Liu J."/>
            <person name="Zhang X."/>
            <person name="Zhang Q."/>
            <person name="Hu W."/>
            <person name="Qin Y."/>
            <person name="Wang K."/>
            <person name="Chen L.Y."/>
            <person name="Shirley N."/>
            <person name="Lin Y.R."/>
            <person name="Liu L.Y."/>
            <person name="Hernandez A.G."/>
            <person name="Wright C.L."/>
            <person name="Bulone V."/>
            <person name="Tuskan G.A."/>
            <person name="Heath K."/>
            <person name="Zee F."/>
            <person name="Moore P.H."/>
            <person name="Sunkar R."/>
            <person name="Leebens-Mack J.H."/>
            <person name="Mockler T."/>
            <person name="Bennetzen J.L."/>
            <person name="Freeling M."/>
            <person name="Sankoff D."/>
            <person name="Paterson A.H."/>
            <person name="Zhu X."/>
            <person name="Yang X."/>
            <person name="Smith J.A."/>
            <person name="Cushman J.C."/>
            <person name="Paull R.E."/>
            <person name="Yu Q."/>
        </authorList>
    </citation>
    <scope>NUCLEOTIDE SEQUENCE [LARGE SCALE GENOMIC DNA]</scope>
    <source>
        <strain evidence="2">cv. F153</strain>
    </source>
</reference>
<reference evidence="3" key="2">
    <citation type="submission" date="2025-08" db="UniProtKB">
        <authorList>
            <consortium name="RefSeq"/>
        </authorList>
    </citation>
    <scope>IDENTIFICATION</scope>
    <source>
        <tissue evidence="3">Leaf</tissue>
    </source>
</reference>